<organism evidence="3 4">
    <name type="scientific">Sphingomonas agrestis</name>
    <dbReference type="NCBI Taxonomy" id="3080540"/>
    <lineage>
        <taxon>Bacteria</taxon>
        <taxon>Pseudomonadati</taxon>
        <taxon>Pseudomonadota</taxon>
        <taxon>Alphaproteobacteria</taxon>
        <taxon>Sphingomonadales</taxon>
        <taxon>Sphingomonadaceae</taxon>
        <taxon>Sphingomonas</taxon>
    </lineage>
</organism>
<protein>
    <recommendedName>
        <fullName evidence="5">Outer membrane usher protein</fullName>
    </recommendedName>
</protein>
<feature type="region of interest" description="Disordered" evidence="1">
    <location>
        <begin position="27"/>
        <end position="67"/>
    </location>
</feature>
<feature type="signal peptide" evidence="2">
    <location>
        <begin position="1"/>
        <end position="22"/>
    </location>
</feature>
<keyword evidence="4" id="KW-1185">Reference proteome</keyword>
<gene>
    <name evidence="3" type="ORF">RZN05_15250</name>
</gene>
<proteinExistence type="predicted"/>
<feature type="chain" id="PRO_5045213775" description="Outer membrane usher protein" evidence="2">
    <location>
        <begin position="23"/>
        <end position="880"/>
    </location>
</feature>
<evidence type="ECO:0000256" key="1">
    <source>
        <dbReference type="SAM" id="MobiDB-lite"/>
    </source>
</evidence>
<evidence type="ECO:0008006" key="5">
    <source>
        <dbReference type="Google" id="ProtNLM"/>
    </source>
</evidence>
<keyword evidence="2" id="KW-0732">Signal</keyword>
<accession>A0ABU3YAC0</accession>
<dbReference type="PANTHER" id="PTHR30451:SF5">
    <property type="entry name" value="SLR0019 PROTEIN"/>
    <property type="match status" value="1"/>
</dbReference>
<dbReference type="Gene3D" id="2.60.40.3110">
    <property type="match status" value="1"/>
</dbReference>
<reference evidence="3 4" key="1">
    <citation type="submission" date="2023-10" db="EMBL/GenBank/DDBJ databases">
        <title>Sphingomonas sp. HF-S4 16S ribosomal RNA gene Genome sequencing and assembly.</title>
        <authorList>
            <person name="Lee H."/>
        </authorList>
    </citation>
    <scope>NUCLEOTIDE SEQUENCE [LARGE SCALE GENOMIC DNA]</scope>
    <source>
        <strain evidence="3 4">HF-S4</strain>
    </source>
</reference>
<dbReference type="Proteomes" id="UP001273531">
    <property type="component" value="Unassembled WGS sequence"/>
</dbReference>
<evidence type="ECO:0000313" key="3">
    <source>
        <dbReference type="EMBL" id="MDV3458353.1"/>
    </source>
</evidence>
<evidence type="ECO:0000256" key="2">
    <source>
        <dbReference type="SAM" id="SignalP"/>
    </source>
</evidence>
<name>A0ABU3YAC0_9SPHN</name>
<comment type="caution">
    <text evidence="3">The sequence shown here is derived from an EMBL/GenBank/DDBJ whole genome shotgun (WGS) entry which is preliminary data.</text>
</comment>
<dbReference type="PANTHER" id="PTHR30451">
    <property type="entry name" value="OUTER MEMBRANE USHER PROTEIN"/>
    <property type="match status" value="1"/>
</dbReference>
<dbReference type="RefSeq" id="WP_317227423.1">
    <property type="nucleotide sequence ID" value="NZ_JAWJEJ010000001.1"/>
</dbReference>
<dbReference type="InterPro" id="IPR000015">
    <property type="entry name" value="Fimb_usher"/>
</dbReference>
<dbReference type="EMBL" id="JAWJEJ010000001">
    <property type="protein sequence ID" value="MDV3458353.1"/>
    <property type="molecule type" value="Genomic_DNA"/>
</dbReference>
<evidence type="ECO:0000313" key="4">
    <source>
        <dbReference type="Proteomes" id="UP001273531"/>
    </source>
</evidence>
<sequence>MSRSRLLGATAWFCLTSGTAAAQVSVPLPRTQPAPAPQTTVPLPSPSPTPPQQSGSVPLPGGAKPDIDALPMVGQTGTAGLPIGKHGRPDINPYDRDMDLTVPLLFKQRSLGDMPIRLTFDDRLLVERKPFETLIAGLLNEEARAQLLAASPGKDRIESDDLKPLGISFEYDPSSLAVVVLTIDPSRRSLQQLFAPPTPGDETIDLQPADFSAFLNINAFYAHAWRGGNNGPPSVALNTALRYGGVVLEADGQFGTQGFAGDSYRFDRNYARFVYDEPTAYRRWYLGDLTPEVRGQQGFVQMGGVGVSRQRQRFDPYRSSVLQGNRQLVLQRDASVRILRNGVLYRELRLDAGSYDFSSLPLLAGSNDVQIEVRDNSGAIQSINYSQYLDPIDLVPGDFEYAAYIGPTSNNFGRSPVYNGPVAFSGFFRKAFVDAPAIGIGVQASARVQTLTGQTQFVLGGGSRLLLDGGVSNSRDVGKGFSGGVGFDQLIDRGGLVDSASIRADYLSRHYAYLSSPLADNSSSFSVNGQYTRQISQRFSALISASYLKSRNRNDSYRIGASGNYYFDRRFSVRAGVEYSKFDSAIGRGRGLGFNIALVYQPNFRDRFEARHESSTDNSSLSYLHASSNQIGSIGYGAVATRDDRTVAGQGFVDYIANRFDATVTHASYGPNIGRIGEVNVSSVRVGTSIAFADGVVGVGRRVNDSFALLYPHKNLKGHSVVAGQSLVSNDYMSKSGTFGAAVNGYLNSYVNQPIQYDVENPPLGYDTGPGVARVNPRYHSGYTLRVGTDAFVSAAGVLTFPDGSPVSLAGGRVIAKDGKDKEPLPFFTNSVGRFAIQNLRPAVDYRVELGAGPTAFEFKVPADTTGLVDLKTIKLKPAN</sequence>